<dbReference type="Pfam" id="PF01973">
    <property type="entry name" value="MptE-like"/>
    <property type="match status" value="1"/>
</dbReference>
<keyword evidence="4" id="KW-1185">Reference proteome</keyword>
<evidence type="ECO:0000259" key="1">
    <source>
        <dbReference type="Pfam" id="PF01973"/>
    </source>
</evidence>
<accession>A0ABR5N7B7</accession>
<name>A0ABR5N7B7_BRECH</name>
<dbReference type="InterPro" id="IPR002826">
    <property type="entry name" value="MptE-like"/>
</dbReference>
<evidence type="ECO:0000313" key="3">
    <source>
        <dbReference type="EMBL" id="KQL46525.1"/>
    </source>
</evidence>
<comment type="caution">
    <text evidence="3">The sequence shown here is derived from an EMBL/GenBank/DDBJ whole genome shotgun (WGS) entry which is preliminary data.</text>
</comment>
<organism evidence="3 4">
    <name type="scientific">Brevibacillus choshinensis</name>
    <dbReference type="NCBI Taxonomy" id="54911"/>
    <lineage>
        <taxon>Bacteria</taxon>
        <taxon>Bacillati</taxon>
        <taxon>Bacillota</taxon>
        <taxon>Bacilli</taxon>
        <taxon>Bacillales</taxon>
        <taxon>Paenibacillaceae</taxon>
        <taxon>Brevibacillus</taxon>
    </lineage>
</organism>
<feature type="domain" description="Glycosyltransferase Maf N-terminal" evidence="2">
    <location>
        <begin position="70"/>
        <end position="125"/>
    </location>
</feature>
<proteinExistence type="predicted"/>
<evidence type="ECO:0008006" key="5">
    <source>
        <dbReference type="Google" id="ProtNLM"/>
    </source>
</evidence>
<dbReference type="InterPro" id="IPR045376">
    <property type="entry name" value="Maf_N"/>
</dbReference>
<dbReference type="Pfam" id="PF20157">
    <property type="entry name" value="Maf_flag10_N"/>
    <property type="match status" value="1"/>
</dbReference>
<dbReference type="RefSeq" id="WP_055745618.1">
    <property type="nucleotide sequence ID" value="NZ_LJJB01000010.1"/>
</dbReference>
<feature type="domain" description="6-hydroxymethylpterin diphosphokinase MptE-like" evidence="1">
    <location>
        <begin position="205"/>
        <end position="381"/>
    </location>
</feature>
<sequence>MILTENIQVLKAHYPSVWNQITEKKENEDHVRIEVTRNQLPTLSVQIESGWNYIHSKYDPVADAERFVNTIQDVDQSQHVLFYGVGLGYHIEAFLKQYPDVTFSLYEPNISIFTKFLSVFDLSMWQPSKRLLNVMIERSDEDLKLNLRKYTHLLDKEVKIIILNSYDRIYPESTRHFVKVFRESVYENKEMIATRLIFSKREAINGLKNLPYMIKLPNILHGHKQIFKDKPAIIVAAGPSLNDEYDNLRKIKEEGLAYIFSVGSAINSLVAHGIYPDAAFSYDGSVMNAKVFEKIIEDNITEIPLIFGSTIGYETLGKYPGKLANFFVLNDSIVDLLIKRQNEGELLTSQRLRTISSITMNVLHDIGCSPIILVGQNFGYLGDEYYAKGIAYINPATTKEQKETAVEVENVYGNIILSSRGHAEMRVEMEDLISSIQPVNILNATKGGARIAGTTFMPLEEIISEKLLEQETLNRNWLRDLEPNIDYDQSYLMQQFRQLEESCNDLSRIFNRFRDLLDEMEAYISTGNVVQLEKAFNKFDKLFDRLQQNQFNLKIIQRMNSLGFAIVMKLFEEVRFHTSPLEKAKKVVHQFSKYVESCTNDTKIMKIVLEETYGRIYAEETVV</sequence>
<dbReference type="Proteomes" id="UP000051063">
    <property type="component" value="Unassembled WGS sequence"/>
</dbReference>
<dbReference type="EMBL" id="LJJB01000010">
    <property type="protein sequence ID" value="KQL46525.1"/>
    <property type="molecule type" value="Genomic_DNA"/>
</dbReference>
<evidence type="ECO:0000313" key="4">
    <source>
        <dbReference type="Proteomes" id="UP000051063"/>
    </source>
</evidence>
<protein>
    <recommendedName>
        <fullName evidence="5">DUF115 domain-containing protein</fullName>
    </recommendedName>
</protein>
<dbReference type="PANTHER" id="PTHR41786:SF1">
    <property type="entry name" value="6-HYDROXYMETHYLPTERIN DIPHOSPHOKINASE MPTE-LIKE DOMAIN-CONTAINING PROTEIN"/>
    <property type="match status" value="1"/>
</dbReference>
<evidence type="ECO:0000259" key="2">
    <source>
        <dbReference type="Pfam" id="PF20157"/>
    </source>
</evidence>
<gene>
    <name evidence="3" type="ORF">AN963_16490</name>
</gene>
<dbReference type="PANTHER" id="PTHR41786">
    <property type="entry name" value="MOTILITY ACCESSORY FACTOR MAF"/>
    <property type="match status" value="1"/>
</dbReference>
<reference evidence="3 4" key="1">
    <citation type="submission" date="2015-09" db="EMBL/GenBank/DDBJ databases">
        <title>Genome sequencing project for genomic taxonomy and phylogenomics of Bacillus-like bacteria.</title>
        <authorList>
            <person name="Liu B."/>
            <person name="Wang J."/>
            <person name="Zhu Y."/>
            <person name="Liu G."/>
            <person name="Chen Q."/>
            <person name="Chen Z."/>
            <person name="Lan J."/>
            <person name="Che J."/>
            <person name="Ge C."/>
            <person name="Shi H."/>
            <person name="Pan Z."/>
            <person name="Liu X."/>
        </authorList>
    </citation>
    <scope>NUCLEOTIDE SEQUENCE [LARGE SCALE GENOMIC DNA]</scope>
    <source>
        <strain evidence="3 4">DSM 8552</strain>
    </source>
</reference>